<sequence length="397" mass="45183">MENYTDSLLSQTELLLMSAWYAREFNALLDPEGFLFCLTAMSEGYITIEWHPQAATFKYNRFNTLKQSHIFRRPILPICGGEYTATATTHSYIHVGHLQWTGSLPHVTTFDIRSHVTQYNIFLALYRRLPLQNGEHKLFDIFNRDAKYTDERLDSPKPPKTPDFPLSLPWSAVQATRVRISLAMPLLKTTPVRKPVEDTPLSWSYSLFQSNSAMCLMDKLLQVSLILMAWVVCLRNIWNFLSRRNASSPKAGATPVSITPISKAQTRKLADARMTGAALGGAFKRSVLEGQHHYQGFATQTSWTSTSQKFASHRPKMFEYGVAIMYIRAAKLSLTTSRFNRMISMNGGAQPGNIIVPSDYTLFKYHWPVSLADVEEPIENPLEFSLESFRNCFVEDE</sequence>
<proteinExistence type="predicted"/>
<dbReference type="Proteomes" id="UP001144157">
    <property type="component" value="Unassembled WGS sequence"/>
</dbReference>
<evidence type="ECO:0000313" key="2">
    <source>
        <dbReference type="Proteomes" id="UP001144157"/>
    </source>
</evidence>
<gene>
    <name evidence="1" type="ORF">AtubIFM56815_006802</name>
</gene>
<dbReference type="AlphaFoldDB" id="A0A9W6AHR0"/>
<name>A0A9W6AHR0_ASPTU</name>
<accession>A0A9W6AHR0</accession>
<reference evidence="1" key="1">
    <citation type="submission" date="2022-07" db="EMBL/GenBank/DDBJ databases">
        <title>Taxonomy of Aspergillus series Nigri: significant species reduction supported by multi-species coalescent approaches.</title>
        <authorList>
            <person name="Bian C."/>
            <person name="Kusuya Y."/>
            <person name="Sklenar F."/>
            <person name="D'hooge E."/>
            <person name="Yaguchi T."/>
            <person name="Takahashi H."/>
            <person name="Hubka V."/>
        </authorList>
    </citation>
    <scope>NUCLEOTIDE SEQUENCE</scope>
    <source>
        <strain evidence="1">IFM 56815</strain>
    </source>
</reference>
<comment type="caution">
    <text evidence="1">The sequence shown here is derived from an EMBL/GenBank/DDBJ whole genome shotgun (WGS) entry which is preliminary data.</text>
</comment>
<evidence type="ECO:0000313" key="1">
    <source>
        <dbReference type="EMBL" id="GLA82615.1"/>
    </source>
</evidence>
<dbReference type="EMBL" id="BRPE01000003">
    <property type="protein sequence ID" value="GLA82615.1"/>
    <property type="molecule type" value="Genomic_DNA"/>
</dbReference>
<organism evidence="1 2">
    <name type="scientific">Aspergillus tubingensis</name>
    <dbReference type="NCBI Taxonomy" id="5068"/>
    <lineage>
        <taxon>Eukaryota</taxon>
        <taxon>Fungi</taxon>
        <taxon>Dikarya</taxon>
        <taxon>Ascomycota</taxon>
        <taxon>Pezizomycotina</taxon>
        <taxon>Eurotiomycetes</taxon>
        <taxon>Eurotiomycetidae</taxon>
        <taxon>Eurotiales</taxon>
        <taxon>Aspergillaceae</taxon>
        <taxon>Aspergillus</taxon>
        <taxon>Aspergillus subgen. Circumdati</taxon>
    </lineage>
</organism>
<protein>
    <submittedName>
        <fullName evidence="1">Uncharacterized protein</fullName>
    </submittedName>
</protein>